<comment type="catalytic activity">
    <reaction evidence="3 4">
        <text>an acyl phosphate + H2O = a carboxylate + phosphate + H(+)</text>
        <dbReference type="Rhea" id="RHEA:14965"/>
        <dbReference type="ChEBI" id="CHEBI:15377"/>
        <dbReference type="ChEBI" id="CHEBI:15378"/>
        <dbReference type="ChEBI" id="CHEBI:29067"/>
        <dbReference type="ChEBI" id="CHEBI:43474"/>
        <dbReference type="ChEBI" id="CHEBI:59918"/>
        <dbReference type="EC" id="3.6.1.7"/>
    </reaction>
</comment>
<evidence type="ECO:0000313" key="7">
    <source>
        <dbReference type="EMBL" id="MDI6449762.1"/>
    </source>
</evidence>
<name>A0AAW6TWH8_9BACT</name>
<dbReference type="PROSITE" id="PS00151">
    <property type="entry name" value="ACYLPHOSPHATASE_2"/>
    <property type="match status" value="1"/>
</dbReference>
<organism evidence="7 8">
    <name type="scientific">Anaerobaca lacustris</name>
    <dbReference type="NCBI Taxonomy" id="3044600"/>
    <lineage>
        <taxon>Bacteria</taxon>
        <taxon>Pseudomonadati</taxon>
        <taxon>Planctomycetota</taxon>
        <taxon>Phycisphaerae</taxon>
        <taxon>Sedimentisphaerales</taxon>
        <taxon>Anaerobacaceae</taxon>
        <taxon>Anaerobaca</taxon>
    </lineage>
</organism>
<dbReference type="Gene3D" id="3.30.70.100">
    <property type="match status" value="1"/>
</dbReference>
<accession>A0AAW6TWH8</accession>
<evidence type="ECO:0000256" key="5">
    <source>
        <dbReference type="RuleBase" id="RU004168"/>
    </source>
</evidence>
<evidence type="ECO:0000259" key="6">
    <source>
        <dbReference type="PROSITE" id="PS51160"/>
    </source>
</evidence>
<proteinExistence type="inferred from homology"/>
<protein>
    <recommendedName>
        <fullName evidence="2 4">acylphosphatase</fullName>
        <ecNumber evidence="2 4">3.6.1.7</ecNumber>
    </recommendedName>
</protein>
<dbReference type="InterPro" id="IPR017968">
    <property type="entry name" value="Acylphosphatase_CS"/>
</dbReference>
<dbReference type="InterPro" id="IPR001792">
    <property type="entry name" value="Acylphosphatase-like_dom"/>
</dbReference>
<dbReference type="EMBL" id="JASCXX010000013">
    <property type="protein sequence ID" value="MDI6449762.1"/>
    <property type="molecule type" value="Genomic_DNA"/>
</dbReference>
<dbReference type="PANTHER" id="PTHR47268">
    <property type="entry name" value="ACYLPHOSPHATASE"/>
    <property type="match status" value="1"/>
</dbReference>
<keyword evidence="4" id="KW-0378">Hydrolase</keyword>
<reference evidence="7" key="1">
    <citation type="submission" date="2023-05" db="EMBL/GenBank/DDBJ databases">
        <title>Anaerotaeda fermentans gen. nov., sp. nov., a novel anaerobic planctomycete of the new family within the order Sedimentisphaerales isolated from Taman Peninsula, Russia.</title>
        <authorList>
            <person name="Khomyakova M.A."/>
            <person name="Merkel A.Y."/>
            <person name="Slobodkin A.I."/>
        </authorList>
    </citation>
    <scope>NUCLEOTIDE SEQUENCE</scope>
    <source>
        <strain evidence="7">M17dextr</strain>
    </source>
</reference>
<evidence type="ECO:0000256" key="3">
    <source>
        <dbReference type="ARBA" id="ARBA00047645"/>
    </source>
</evidence>
<dbReference type="InterPro" id="IPR020456">
    <property type="entry name" value="Acylphosphatase"/>
</dbReference>
<dbReference type="RefSeq" id="WP_349245171.1">
    <property type="nucleotide sequence ID" value="NZ_JASCXX010000013.1"/>
</dbReference>
<evidence type="ECO:0000256" key="2">
    <source>
        <dbReference type="ARBA" id="ARBA00012150"/>
    </source>
</evidence>
<feature type="active site" evidence="4">
    <location>
        <position position="20"/>
    </location>
</feature>
<dbReference type="InterPro" id="IPR036046">
    <property type="entry name" value="Acylphosphatase-like_dom_sf"/>
</dbReference>
<gene>
    <name evidence="7" type="ORF">QJ522_11955</name>
</gene>
<dbReference type="GO" id="GO:0003998">
    <property type="term" value="F:acylphosphatase activity"/>
    <property type="evidence" value="ECO:0007669"/>
    <property type="project" value="UniProtKB-EC"/>
</dbReference>
<comment type="caution">
    <text evidence="7">The sequence shown here is derived from an EMBL/GenBank/DDBJ whole genome shotgun (WGS) entry which is preliminary data.</text>
</comment>
<dbReference type="Proteomes" id="UP001431776">
    <property type="component" value="Unassembled WGS sequence"/>
</dbReference>
<feature type="domain" description="Acylphosphatase-like" evidence="6">
    <location>
        <begin position="5"/>
        <end position="91"/>
    </location>
</feature>
<sequence>MDQIAKHIIFTGRVQGVGFRYTTYRIARGYDVAGFVRNLSDGTVEMLAQGPADEVDCCIQEVQDSFAGYIQDARIEQIPCNPRYSDFGIVH</sequence>
<dbReference type="SUPFAM" id="SSF54975">
    <property type="entry name" value="Acylphosphatase/BLUF domain-like"/>
    <property type="match status" value="1"/>
</dbReference>
<dbReference type="AlphaFoldDB" id="A0AAW6TWH8"/>
<evidence type="ECO:0000256" key="1">
    <source>
        <dbReference type="ARBA" id="ARBA00005614"/>
    </source>
</evidence>
<keyword evidence="8" id="KW-1185">Reference proteome</keyword>
<dbReference type="EC" id="3.6.1.7" evidence="2 4"/>
<dbReference type="PROSITE" id="PS51160">
    <property type="entry name" value="ACYLPHOSPHATASE_3"/>
    <property type="match status" value="1"/>
</dbReference>
<dbReference type="PANTHER" id="PTHR47268:SF4">
    <property type="entry name" value="ACYLPHOSPHATASE"/>
    <property type="match status" value="1"/>
</dbReference>
<feature type="active site" evidence="4">
    <location>
        <position position="38"/>
    </location>
</feature>
<evidence type="ECO:0000256" key="4">
    <source>
        <dbReference type="PROSITE-ProRule" id="PRU00520"/>
    </source>
</evidence>
<comment type="similarity">
    <text evidence="1 5">Belongs to the acylphosphatase family.</text>
</comment>
<dbReference type="Pfam" id="PF00708">
    <property type="entry name" value="Acylphosphatase"/>
    <property type="match status" value="1"/>
</dbReference>
<evidence type="ECO:0000313" key="8">
    <source>
        <dbReference type="Proteomes" id="UP001431776"/>
    </source>
</evidence>